<dbReference type="Gene3D" id="2.60.120.200">
    <property type="match status" value="1"/>
</dbReference>
<evidence type="ECO:0000256" key="1">
    <source>
        <dbReference type="SAM" id="Phobius"/>
    </source>
</evidence>
<sequence>MTSNVENHKRFSTLLELLIEGTASPEQISELIDFAKQDRELKYILRTQLETDNMLLQALSPKENTSQFIEQIVTQSKDIQAHKDFEQKVLGALPKASSVSESNGSDKYAWIISGLSIAFCIIVSVLALNQIWIFANKPNNQTLVSTEIQDQGVAIVVNAVGLDNSDLFVIGKSVPPGKIEIKSGFLELEFYHGAQLKIAGPAEVDLVSAKQISLLQGKVMTQVPTVAKGFITKIPNHEVKDFGRSIGIQVDTQGNSQVHVFDGSIEVISENGDRQRFATGDAVNFSAKNKDDWKANLTASNQFDEFSGIDDLTHIAISEKYQQWLDMKQHMLLDKHLIAYYDFEPIKGRPRLLKNLKEPKNQSHGAIVGAKWSKGPWLGKSALEFKRAADRVRIEIDEKLNNFTLAAWVKIDSLDRTFNSLLLTDGFKPGDLHWQIGNFNPVKKFGTIVLGLSTTYSKNRNYQAAPFFTPAESGTWYHLAVTVDQENVNTYVNGKLFRSNLLTEKSDYWKIGKASIANWDSMNLGSPLRNLNGSMAELIILSRALKESEINALALNEKI</sequence>
<reference evidence="2 3" key="1">
    <citation type="submission" date="2022-01" db="EMBL/GenBank/DDBJ databases">
        <title>Paraglaciecola sp. G1-23.</title>
        <authorList>
            <person name="Jin M.S."/>
            <person name="Han D.M."/>
            <person name="Kim H.M."/>
            <person name="Jeon C.O."/>
        </authorList>
    </citation>
    <scope>NUCLEOTIDE SEQUENCE [LARGE SCALE GENOMIC DNA]</scope>
    <source>
        <strain evidence="2 3">G1-23</strain>
    </source>
</reference>
<evidence type="ECO:0000313" key="3">
    <source>
        <dbReference type="Proteomes" id="UP001521137"/>
    </source>
</evidence>
<dbReference type="PANTHER" id="PTHR30273">
    <property type="entry name" value="PERIPLASMIC SIGNAL SENSOR AND SIGMA FACTOR ACTIVATOR FECR-RELATED"/>
    <property type="match status" value="1"/>
</dbReference>
<feature type="transmembrane region" description="Helical" evidence="1">
    <location>
        <begin position="108"/>
        <end position="135"/>
    </location>
</feature>
<keyword evidence="1" id="KW-0472">Membrane</keyword>
<dbReference type="Proteomes" id="UP001521137">
    <property type="component" value="Unassembled WGS sequence"/>
</dbReference>
<dbReference type="InterPro" id="IPR012373">
    <property type="entry name" value="Ferrdict_sens_TM"/>
</dbReference>
<keyword evidence="1" id="KW-1133">Transmembrane helix</keyword>
<gene>
    <name evidence="2" type="ORF">L0668_04400</name>
</gene>
<dbReference type="SUPFAM" id="SSF49899">
    <property type="entry name" value="Concanavalin A-like lectins/glucanases"/>
    <property type="match status" value="1"/>
</dbReference>
<keyword evidence="3" id="KW-1185">Reference proteome</keyword>
<organism evidence="2 3">
    <name type="scientific">Paraglaciecola algarum</name>
    <dbReference type="NCBI Taxonomy" id="3050085"/>
    <lineage>
        <taxon>Bacteria</taxon>
        <taxon>Pseudomonadati</taxon>
        <taxon>Pseudomonadota</taxon>
        <taxon>Gammaproteobacteria</taxon>
        <taxon>Alteromonadales</taxon>
        <taxon>Alteromonadaceae</taxon>
        <taxon>Paraglaciecola</taxon>
    </lineage>
</organism>
<accession>A0ABS9D334</accession>
<proteinExistence type="predicted"/>
<name>A0ABS9D334_9ALTE</name>
<protein>
    <submittedName>
        <fullName evidence="2">LamG domain-containing protein</fullName>
    </submittedName>
</protein>
<dbReference type="Pfam" id="PF13385">
    <property type="entry name" value="Laminin_G_3"/>
    <property type="match status" value="1"/>
</dbReference>
<dbReference type="InterPro" id="IPR013320">
    <property type="entry name" value="ConA-like_dom_sf"/>
</dbReference>
<dbReference type="PANTHER" id="PTHR30273:SF2">
    <property type="entry name" value="PROTEIN FECR"/>
    <property type="match status" value="1"/>
</dbReference>
<comment type="caution">
    <text evidence="2">The sequence shown here is derived from an EMBL/GenBank/DDBJ whole genome shotgun (WGS) entry which is preliminary data.</text>
</comment>
<dbReference type="RefSeq" id="WP_235310867.1">
    <property type="nucleotide sequence ID" value="NZ_JAKGAS010000002.1"/>
</dbReference>
<dbReference type="EMBL" id="JAKGAS010000002">
    <property type="protein sequence ID" value="MCF2947337.1"/>
    <property type="molecule type" value="Genomic_DNA"/>
</dbReference>
<keyword evidence="1" id="KW-0812">Transmembrane</keyword>
<evidence type="ECO:0000313" key="2">
    <source>
        <dbReference type="EMBL" id="MCF2947337.1"/>
    </source>
</evidence>